<evidence type="ECO:0000256" key="1">
    <source>
        <dbReference type="SAM" id="Phobius"/>
    </source>
</evidence>
<reference evidence="2 3" key="1">
    <citation type="submission" date="2020-02" db="EMBL/GenBank/DDBJ databases">
        <authorList>
            <person name="Ma Q."/>
            <person name="Huang Y."/>
            <person name="Song X."/>
            <person name="Pei D."/>
        </authorList>
    </citation>
    <scope>NUCLEOTIDE SEQUENCE [LARGE SCALE GENOMIC DNA]</scope>
    <source>
        <strain evidence="2">Sxm20200214</strain>
        <tissue evidence="2">Leaf</tissue>
    </source>
</reference>
<comment type="caution">
    <text evidence="2">The sequence shown here is derived from an EMBL/GenBank/DDBJ whole genome shotgun (WGS) entry which is preliminary data.</text>
</comment>
<proteinExistence type="predicted"/>
<feature type="transmembrane region" description="Helical" evidence="1">
    <location>
        <begin position="12"/>
        <end position="30"/>
    </location>
</feature>
<gene>
    <name evidence="2" type="ORF">Bca52824_010345</name>
</gene>
<accession>A0A8X7WE36</accession>
<evidence type="ECO:0000313" key="3">
    <source>
        <dbReference type="Proteomes" id="UP000886595"/>
    </source>
</evidence>
<sequence length="110" mass="12381">MKILGLVLDNAVIVVMAFLTDASIEFLLWFSKIKKSRYHGGLMGDSFESVPSSSDKRYAAMQVKAPPQLLKTVLLHDIWVSEKSLFHTGACWRLCGRIEFPSKDIIQPVL</sequence>
<dbReference type="OrthoDB" id="28208at2759"/>
<keyword evidence="3" id="KW-1185">Reference proteome</keyword>
<evidence type="ECO:0000313" key="2">
    <source>
        <dbReference type="EMBL" id="KAG2327617.1"/>
    </source>
</evidence>
<keyword evidence="1" id="KW-0812">Transmembrane</keyword>
<keyword evidence="1" id="KW-0472">Membrane</keyword>
<dbReference type="EMBL" id="JAAMPC010000002">
    <property type="protein sequence ID" value="KAG2327617.1"/>
    <property type="molecule type" value="Genomic_DNA"/>
</dbReference>
<dbReference type="AlphaFoldDB" id="A0A8X7WE36"/>
<name>A0A8X7WE36_BRACI</name>
<protein>
    <submittedName>
        <fullName evidence="2">Uncharacterized protein</fullName>
    </submittedName>
</protein>
<organism evidence="2 3">
    <name type="scientific">Brassica carinata</name>
    <name type="common">Ethiopian mustard</name>
    <name type="synonym">Abyssinian cabbage</name>
    <dbReference type="NCBI Taxonomy" id="52824"/>
    <lineage>
        <taxon>Eukaryota</taxon>
        <taxon>Viridiplantae</taxon>
        <taxon>Streptophyta</taxon>
        <taxon>Embryophyta</taxon>
        <taxon>Tracheophyta</taxon>
        <taxon>Spermatophyta</taxon>
        <taxon>Magnoliopsida</taxon>
        <taxon>eudicotyledons</taxon>
        <taxon>Gunneridae</taxon>
        <taxon>Pentapetalae</taxon>
        <taxon>rosids</taxon>
        <taxon>malvids</taxon>
        <taxon>Brassicales</taxon>
        <taxon>Brassicaceae</taxon>
        <taxon>Brassiceae</taxon>
        <taxon>Brassica</taxon>
    </lineage>
</organism>
<keyword evidence="1" id="KW-1133">Transmembrane helix</keyword>
<dbReference type="Proteomes" id="UP000886595">
    <property type="component" value="Unassembled WGS sequence"/>
</dbReference>